<dbReference type="InterPro" id="IPR002347">
    <property type="entry name" value="SDR_fam"/>
</dbReference>
<dbReference type="PRINTS" id="PR00080">
    <property type="entry name" value="SDRFAMILY"/>
</dbReference>
<dbReference type="PRINTS" id="PR00081">
    <property type="entry name" value="GDHRDH"/>
</dbReference>
<dbReference type="GO" id="GO:0032787">
    <property type="term" value="P:monocarboxylic acid metabolic process"/>
    <property type="evidence" value="ECO:0007669"/>
    <property type="project" value="UniProtKB-ARBA"/>
</dbReference>
<dbReference type="EMBL" id="UINC01007725">
    <property type="protein sequence ID" value="SVA34792.1"/>
    <property type="molecule type" value="Genomic_DNA"/>
</dbReference>
<protein>
    <submittedName>
        <fullName evidence="2">Uncharacterized protein</fullName>
    </submittedName>
</protein>
<sequence length="270" mass="28961">MINLNGKNALVTGGANGIGKGIAIVLAAQGANVVVSDVDLESAQLVASEIRKSGNRSNSIFLDVTSKDSAQSVTSDLIDRLGTIDILVNNAGVVGADGWWTRRIPSDDDWKTVIEINLMGVVNVSQAVETDMKNRKKGKIINIASIAARQGNTGIPHYNASKAAVVSWTQSHALQLAPYQVNVNAICPGLLWTPLFEHLIDRPPFIDFDHAHFEGLTGREKFEKSVELSIPMKKEQTPEDIGKLAAFLASDDAHNITGQAINVSGGLRMN</sequence>
<reference evidence="2" key="1">
    <citation type="submission" date="2018-05" db="EMBL/GenBank/DDBJ databases">
        <authorList>
            <person name="Lanie J.A."/>
            <person name="Ng W.-L."/>
            <person name="Kazmierczak K.M."/>
            <person name="Andrzejewski T.M."/>
            <person name="Davidsen T.M."/>
            <person name="Wayne K.J."/>
            <person name="Tettelin H."/>
            <person name="Glass J.I."/>
            <person name="Rusch D."/>
            <person name="Podicherti R."/>
            <person name="Tsui H.-C.T."/>
            <person name="Winkler M.E."/>
        </authorList>
    </citation>
    <scope>NUCLEOTIDE SEQUENCE</scope>
</reference>
<dbReference type="InterPro" id="IPR020904">
    <property type="entry name" value="Sc_DH/Rdtase_CS"/>
</dbReference>
<evidence type="ECO:0000313" key="2">
    <source>
        <dbReference type="EMBL" id="SVA34792.1"/>
    </source>
</evidence>
<dbReference type="CDD" id="cd05233">
    <property type="entry name" value="SDR_c"/>
    <property type="match status" value="1"/>
</dbReference>
<proteinExistence type="inferred from homology"/>
<dbReference type="PANTHER" id="PTHR42879:SF2">
    <property type="entry name" value="3-OXOACYL-[ACYL-CARRIER-PROTEIN] REDUCTASE FABG"/>
    <property type="match status" value="1"/>
</dbReference>
<dbReference type="InterPro" id="IPR050259">
    <property type="entry name" value="SDR"/>
</dbReference>
<dbReference type="InterPro" id="IPR036291">
    <property type="entry name" value="NAD(P)-bd_dom_sf"/>
</dbReference>
<accession>A0A381V345</accession>
<dbReference type="Pfam" id="PF13561">
    <property type="entry name" value="adh_short_C2"/>
    <property type="match status" value="1"/>
</dbReference>
<dbReference type="PROSITE" id="PS00061">
    <property type="entry name" value="ADH_SHORT"/>
    <property type="match status" value="1"/>
</dbReference>
<organism evidence="2">
    <name type="scientific">marine metagenome</name>
    <dbReference type="NCBI Taxonomy" id="408172"/>
    <lineage>
        <taxon>unclassified sequences</taxon>
        <taxon>metagenomes</taxon>
        <taxon>ecological metagenomes</taxon>
    </lineage>
</organism>
<comment type="similarity">
    <text evidence="1">Belongs to the short-chain dehydrogenases/reductases (SDR) family.</text>
</comment>
<dbReference type="PANTHER" id="PTHR42879">
    <property type="entry name" value="3-OXOACYL-(ACYL-CARRIER-PROTEIN) REDUCTASE"/>
    <property type="match status" value="1"/>
</dbReference>
<name>A0A381V345_9ZZZZ</name>
<dbReference type="SUPFAM" id="SSF51735">
    <property type="entry name" value="NAD(P)-binding Rossmann-fold domains"/>
    <property type="match status" value="1"/>
</dbReference>
<dbReference type="FunFam" id="3.40.50.720:FF:000084">
    <property type="entry name" value="Short-chain dehydrogenase reductase"/>
    <property type="match status" value="1"/>
</dbReference>
<dbReference type="Gene3D" id="3.40.50.720">
    <property type="entry name" value="NAD(P)-binding Rossmann-like Domain"/>
    <property type="match status" value="1"/>
</dbReference>
<dbReference type="AlphaFoldDB" id="A0A381V345"/>
<evidence type="ECO:0000256" key="1">
    <source>
        <dbReference type="ARBA" id="ARBA00006484"/>
    </source>
</evidence>
<gene>
    <name evidence="2" type="ORF">METZ01_LOCUS87646</name>
</gene>